<protein>
    <recommendedName>
        <fullName evidence="1">Zinc finger FPG/IleRS-type domain-containing protein</fullName>
    </recommendedName>
</protein>
<reference evidence="3" key="1">
    <citation type="journal article" date="2014" name="Science">
        <title>Ancient hybridizations among the ancestral genomes of bread wheat.</title>
        <authorList>
            <consortium name="International Wheat Genome Sequencing Consortium,"/>
            <person name="Marcussen T."/>
            <person name="Sandve S.R."/>
            <person name="Heier L."/>
            <person name="Spannagl M."/>
            <person name="Pfeifer M."/>
            <person name="Jakobsen K.S."/>
            <person name="Wulff B.B."/>
            <person name="Steuernagel B."/>
            <person name="Mayer K.F."/>
            <person name="Olsen O.A."/>
        </authorList>
    </citation>
    <scope>NUCLEOTIDE SEQUENCE [LARGE SCALE GENOMIC DNA]</scope>
    <source>
        <strain evidence="3">cv. AL8/78</strain>
    </source>
</reference>
<reference evidence="2" key="4">
    <citation type="submission" date="2019-03" db="UniProtKB">
        <authorList>
            <consortium name="EnsemblPlants"/>
        </authorList>
    </citation>
    <scope>IDENTIFICATION</scope>
</reference>
<dbReference type="PANTHER" id="PTHR42765">
    <property type="entry name" value="SOLEUCYL-TRNA SYNTHETASE"/>
    <property type="match status" value="1"/>
</dbReference>
<dbReference type="InterPro" id="IPR009080">
    <property type="entry name" value="tRNAsynth_Ia_anticodon-bd"/>
</dbReference>
<accession>A0A453PS06</accession>
<dbReference type="GO" id="GO:0006428">
    <property type="term" value="P:isoleucyl-tRNA aminoacylation"/>
    <property type="evidence" value="ECO:0007669"/>
    <property type="project" value="TreeGrafter"/>
</dbReference>
<organism evidence="2 3">
    <name type="scientific">Aegilops tauschii subsp. strangulata</name>
    <name type="common">Goatgrass</name>
    <dbReference type="NCBI Taxonomy" id="200361"/>
    <lineage>
        <taxon>Eukaryota</taxon>
        <taxon>Viridiplantae</taxon>
        <taxon>Streptophyta</taxon>
        <taxon>Embryophyta</taxon>
        <taxon>Tracheophyta</taxon>
        <taxon>Spermatophyta</taxon>
        <taxon>Magnoliopsida</taxon>
        <taxon>Liliopsida</taxon>
        <taxon>Poales</taxon>
        <taxon>Poaceae</taxon>
        <taxon>BOP clade</taxon>
        <taxon>Pooideae</taxon>
        <taxon>Triticodae</taxon>
        <taxon>Triticeae</taxon>
        <taxon>Triticinae</taxon>
        <taxon>Aegilops</taxon>
    </lineage>
</organism>
<dbReference type="SUPFAM" id="SSF47323">
    <property type="entry name" value="Anticodon-binding domain of a subclass of class I aminoacyl-tRNA synthetases"/>
    <property type="match status" value="1"/>
</dbReference>
<feature type="domain" description="Zinc finger FPG/IleRS-type" evidence="1">
    <location>
        <begin position="105"/>
        <end position="129"/>
    </location>
</feature>
<dbReference type="Proteomes" id="UP000015105">
    <property type="component" value="Chromosome 6D"/>
</dbReference>
<dbReference type="AlphaFoldDB" id="A0A453PS06"/>
<reference evidence="2" key="5">
    <citation type="journal article" date="2021" name="G3 (Bethesda)">
        <title>Aegilops tauschii genome assembly Aet v5.0 features greater sequence contiguity and improved annotation.</title>
        <authorList>
            <person name="Wang L."/>
            <person name="Zhu T."/>
            <person name="Rodriguez J.C."/>
            <person name="Deal K.R."/>
            <person name="Dubcovsky J."/>
            <person name="McGuire P.E."/>
            <person name="Lux T."/>
            <person name="Spannagl M."/>
            <person name="Mayer K.F.X."/>
            <person name="Baldrich P."/>
            <person name="Meyers B.C."/>
            <person name="Huo N."/>
            <person name="Gu Y.Q."/>
            <person name="Zhou H."/>
            <person name="Devos K.M."/>
            <person name="Bennetzen J.L."/>
            <person name="Unver T."/>
            <person name="Budak H."/>
            <person name="Gulick P.J."/>
            <person name="Galiba G."/>
            <person name="Kalapos B."/>
            <person name="Nelson D.R."/>
            <person name="Li P."/>
            <person name="You F.M."/>
            <person name="Luo M.C."/>
            <person name="Dvorak J."/>
        </authorList>
    </citation>
    <scope>NUCLEOTIDE SEQUENCE [LARGE SCALE GENOMIC DNA]</scope>
    <source>
        <strain evidence="2">cv. AL8/78</strain>
    </source>
</reference>
<evidence type="ECO:0000313" key="2">
    <source>
        <dbReference type="EnsemblPlants" id="AET6Gv20829700.26"/>
    </source>
</evidence>
<dbReference type="GO" id="GO:0005739">
    <property type="term" value="C:mitochondrion"/>
    <property type="evidence" value="ECO:0007669"/>
    <property type="project" value="TreeGrafter"/>
</dbReference>
<dbReference type="PANTHER" id="PTHR42765:SF1">
    <property type="entry name" value="ISOLEUCINE--TRNA LIGASE, MITOCHONDRIAL"/>
    <property type="match status" value="1"/>
</dbReference>
<evidence type="ECO:0000313" key="3">
    <source>
        <dbReference type="Proteomes" id="UP000015105"/>
    </source>
</evidence>
<dbReference type="Gramene" id="AET6Gv20829700.26">
    <property type="protein sequence ID" value="AET6Gv20829700.26"/>
    <property type="gene ID" value="AET6Gv20829700"/>
</dbReference>
<proteinExistence type="predicted"/>
<reference evidence="3" key="2">
    <citation type="journal article" date="2017" name="Nat. Plants">
        <title>The Aegilops tauschii genome reveals multiple impacts of transposons.</title>
        <authorList>
            <person name="Zhao G."/>
            <person name="Zou C."/>
            <person name="Li K."/>
            <person name="Wang K."/>
            <person name="Li T."/>
            <person name="Gao L."/>
            <person name="Zhang X."/>
            <person name="Wang H."/>
            <person name="Yang Z."/>
            <person name="Liu X."/>
            <person name="Jiang W."/>
            <person name="Mao L."/>
            <person name="Kong X."/>
            <person name="Jiao Y."/>
            <person name="Jia J."/>
        </authorList>
    </citation>
    <scope>NUCLEOTIDE SEQUENCE [LARGE SCALE GENOMIC DNA]</scope>
    <source>
        <strain evidence="3">cv. AL8/78</strain>
    </source>
</reference>
<dbReference type="Gene3D" id="1.10.730.20">
    <property type="match status" value="1"/>
</dbReference>
<keyword evidence="3" id="KW-1185">Reference proteome</keyword>
<dbReference type="GO" id="GO:0032543">
    <property type="term" value="P:mitochondrial translation"/>
    <property type="evidence" value="ECO:0007669"/>
    <property type="project" value="TreeGrafter"/>
</dbReference>
<dbReference type="Pfam" id="PF06827">
    <property type="entry name" value="zf-FPG_IleRS"/>
    <property type="match status" value="1"/>
</dbReference>
<dbReference type="GO" id="GO:0005524">
    <property type="term" value="F:ATP binding"/>
    <property type="evidence" value="ECO:0007669"/>
    <property type="project" value="InterPro"/>
</dbReference>
<name>A0A453PS06_AEGTS</name>
<dbReference type="InterPro" id="IPR010663">
    <property type="entry name" value="Znf_FPG/IleRS"/>
</dbReference>
<evidence type="ECO:0000259" key="1">
    <source>
        <dbReference type="Pfam" id="PF06827"/>
    </source>
</evidence>
<dbReference type="EnsemblPlants" id="AET6Gv20829700.26">
    <property type="protein sequence ID" value="AET6Gv20829700.26"/>
    <property type="gene ID" value="AET6Gv20829700"/>
</dbReference>
<dbReference type="InterPro" id="IPR050081">
    <property type="entry name" value="Ile-tRNA_ligase"/>
</dbReference>
<dbReference type="GO" id="GO:0004822">
    <property type="term" value="F:isoleucine-tRNA ligase activity"/>
    <property type="evidence" value="ECO:0007669"/>
    <property type="project" value="TreeGrafter"/>
</dbReference>
<sequence>MLVNQLRSEVNKILENARTGKLIGASLDAKVYLHAENPDTVSKLKELASATNDADALHRLFITSQVEILPSLSEETTSGVSYAGKFSDPRTGEIWIGVTRADGMKCERCWVYTKDVGSFGDHPTLCSRCHGVIDLQPQASPAAAAVA</sequence>
<reference evidence="2" key="3">
    <citation type="journal article" date="2017" name="Nature">
        <title>Genome sequence of the progenitor of the wheat D genome Aegilops tauschii.</title>
        <authorList>
            <person name="Luo M.C."/>
            <person name="Gu Y.Q."/>
            <person name="Puiu D."/>
            <person name="Wang H."/>
            <person name="Twardziok S.O."/>
            <person name="Deal K.R."/>
            <person name="Huo N."/>
            <person name="Zhu T."/>
            <person name="Wang L."/>
            <person name="Wang Y."/>
            <person name="McGuire P.E."/>
            <person name="Liu S."/>
            <person name="Long H."/>
            <person name="Ramasamy R.K."/>
            <person name="Rodriguez J.C."/>
            <person name="Van S.L."/>
            <person name="Yuan L."/>
            <person name="Wang Z."/>
            <person name="Xia Z."/>
            <person name="Xiao L."/>
            <person name="Anderson O.D."/>
            <person name="Ouyang S."/>
            <person name="Liang Y."/>
            <person name="Zimin A.V."/>
            <person name="Pertea G."/>
            <person name="Qi P."/>
            <person name="Bennetzen J.L."/>
            <person name="Dai X."/>
            <person name="Dawson M.W."/>
            <person name="Muller H.G."/>
            <person name="Kugler K."/>
            <person name="Rivarola-Duarte L."/>
            <person name="Spannagl M."/>
            <person name="Mayer K.F.X."/>
            <person name="Lu F.H."/>
            <person name="Bevan M.W."/>
            <person name="Leroy P."/>
            <person name="Li P."/>
            <person name="You F.M."/>
            <person name="Sun Q."/>
            <person name="Liu Z."/>
            <person name="Lyons E."/>
            <person name="Wicker T."/>
            <person name="Salzberg S.L."/>
            <person name="Devos K.M."/>
            <person name="Dvorak J."/>
        </authorList>
    </citation>
    <scope>NUCLEOTIDE SEQUENCE [LARGE SCALE GENOMIC DNA]</scope>
    <source>
        <strain evidence="2">cv. AL8/78</strain>
    </source>
</reference>